<evidence type="ECO:0000313" key="4">
    <source>
        <dbReference type="Proteomes" id="UP000177626"/>
    </source>
</evidence>
<protein>
    <recommendedName>
        <fullName evidence="2">HMA domain-containing protein</fullName>
    </recommendedName>
</protein>
<evidence type="ECO:0000256" key="1">
    <source>
        <dbReference type="SAM" id="Phobius"/>
    </source>
</evidence>
<gene>
    <name evidence="3" type="ORF">A2406_02955</name>
</gene>
<feature type="transmembrane region" description="Helical" evidence="1">
    <location>
        <begin position="123"/>
        <end position="149"/>
    </location>
</feature>
<dbReference type="InterPro" id="IPR028096">
    <property type="entry name" value="EfeO_Cupredoxin"/>
</dbReference>
<dbReference type="Proteomes" id="UP000177626">
    <property type="component" value="Unassembled WGS sequence"/>
</dbReference>
<comment type="caution">
    <text evidence="3">The sequence shown here is derived from an EMBL/GenBank/DDBJ whole genome shotgun (WGS) entry which is preliminary data.</text>
</comment>
<keyword evidence="1" id="KW-0472">Membrane</keyword>
<feature type="transmembrane region" description="Helical" evidence="1">
    <location>
        <begin position="86"/>
        <end position="103"/>
    </location>
</feature>
<feature type="transmembrane region" description="Helical" evidence="1">
    <location>
        <begin position="246"/>
        <end position="265"/>
    </location>
</feature>
<feature type="transmembrane region" description="Helical" evidence="1">
    <location>
        <begin position="196"/>
        <end position="225"/>
    </location>
</feature>
<dbReference type="Pfam" id="PF13386">
    <property type="entry name" value="DsbD_2"/>
    <property type="match status" value="1"/>
</dbReference>
<feature type="transmembrane region" description="Helical" evidence="1">
    <location>
        <begin position="277"/>
        <end position="300"/>
    </location>
</feature>
<dbReference type="Gene3D" id="2.60.40.420">
    <property type="entry name" value="Cupredoxins - blue copper proteins"/>
    <property type="match status" value="1"/>
</dbReference>
<feature type="transmembrane region" description="Helical" evidence="1">
    <location>
        <begin position="312"/>
        <end position="335"/>
    </location>
</feature>
<dbReference type="InterPro" id="IPR006121">
    <property type="entry name" value="HMA_dom"/>
</dbReference>
<feature type="transmembrane region" description="Helical" evidence="1">
    <location>
        <begin position="170"/>
        <end position="190"/>
    </location>
</feature>
<dbReference type="Gene3D" id="3.30.70.100">
    <property type="match status" value="1"/>
</dbReference>
<reference evidence="3 4" key="1">
    <citation type="journal article" date="2016" name="Nat. Commun.">
        <title>Thousands of microbial genomes shed light on interconnected biogeochemical processes in an aquifer system.</title>
        <authorList>
            <person name="Anantharaman K."/>
            <person name="Brown C.T."/>
            <person name="Hug L.A."/>
            <person name="Sharon I."/>
            <person name="Castelle C.J."/>
            <person name="Probst A.J."/>
            <person name="Thomas B.C."/>
            <person name="Singh A."/>
            <person name="Wilkins M.J."/>
            <person name="Karaoz U."/>
            <person name="Brodie E.L."/>
            <person name="Williams K.H."/>
            <person name="Hubbard S.S."/>
            <person name="Banfield J.F."/>
        </authorList>
    </citation>
    <scope>NUCLEOTIDE SEQUENCE [LARGE SCALE GENOMIC DNA]</scope>
</reference>
<dbReference type="PANTHER" id="PTHR42208:SF1">
    <property type="entry name" value="HEAVY METAL TRANSPORTER"/>
    <property type="match status" value="1"/>
</dbReference>
<evidence type="ECO:0000313" key="3">
    <source>
        <dbReference type="EMBL" id="OGY94349.1"/>
    </source>
</evidence>
<dbReference type="InterPro" id="IPR008972">
    <property type="entry name" value="Cupredoxin"/>
</dbReference>
<proteinExistence type="predicted"/>
<dbReference type="SUPFAM" id="SSF55008">
    <property type="entry name" value="HMA, heavy metal-associated domain"/>
    <property type="match status" value="1"/>
</dbReference>
<dbReference type="SUPFAM" id="SSF49503">
    <property type="entry name" value="Cupredoxins"/>
    <property type="match status" value="1"/>
</dbReference>
<dbReference type="InterPro" id="IPR036163">
    <property type="entry name" value="HMA_dom_sf"/>
</dbReference>
<sequence>MKNKQSKSIYISGMTCTSCEVLITDVLKEEGVKDIKISHSRGRADVEYEAGQISWDRIFKKIKTLGYGTSFEPIKEEKVRVTGEQWFYAVLIVFGLYLVYKYLQWIGLLDWLKVDTNNINYGAAFIIGVVASLSTCLVVVGAVVVSFAAKYQSYGTFYQRNVKPHLLFHLGRLLTFFVLGGVLGLVGSWFNISDFFVSWFTIFIALILLWLALNILGLVPSLSVLGIRMPKNSLALWKKLQTSEHALAPFVLGGFTFFLPCGFTQSMQLFAMASGDFMTGAITLTLFALGTTPVLFGLGVATTRFNNMKAVVLQKAIGFIVLLFAFYTLSSGLAIRGINIDLFSNQATTISSAVREDNVQVINMKVDYSAYTPSTFKLEKGVPVKWIIDGTEAVGCTNAIIVPDLGIKKTLTAGENIIEFTPQEVGTINFSCSMGMVRGKFIVE</sequence>
<dbReference type="PANTHER" id="PTHR42208">
    <property type="entry name" value="HEAVY METAL TRANSPORTER-RELATED"/>
    <property type="match status" value="1"/>
</dbReference>
<dbReference type="GO" id="GO:0046872">
    <property type="term" value="F:metal ion binding"/>
    <property type="evidence" value="ECO:0007669"/>
    <property type="project" value="InterPro"/>
</dbReference>
<evidence type="ECO:0000259" key="2">
    <source>
        <dbReference type="PROSITE" id="PS50846"/>
    </source>
</evidence>
<dbReference type="Pfam" id="PF13473">
    <property type="entry name" value="Cupredoxin_1"/>
    <property type="match status" value="1"/>
</dbReference>
<accession>A0A1G2C0N3</accession>
<dbReference type="PROSITE" id="PS50846">
    <property type="entry name" value="HMA_2"/>
    <property type="match status" value="1"/>
</dbReference>
<keyword evidence="1" id="KW-1133">Transmembrane helix</keyword>
<keyword evidence="1" id="KW-0812">Transmembrane</keyword>
<organism evidence="3 4">
    <name type="scientific">Candidatus Komeilibacteria bacterium RIFOXYC1_FULL_37_11</name>
    <dbReference type="NCBI Taxonomy" id="1798555"/>
    <lineage>
        <taxon>Bacteria</taxon>
        <taxon>Candidatus Komeiliibacteriota</taxon>
    </lineage>
</organism>
<dbReference type="EMBL" id="MHKQ01000009">
    <property type="protein sequence ID" value="OGY94349.1"/>
    <property type="molecule type" value="Genomic_DNA"/>
</dbReference>
<dbReference type="Pfam" id="PF00403">
    <property type="entry name" value="HMA"/>
    <property type="match status" value="1"/>
</dbReference>
<dbReference type="CDD" id="cd00371">
    <property type="entry name" value="HMA"/>
    <property type="match status" value="1"/>
</dbReference>
<name>A0A1G2C0N3_9BACT</name>
<feature type="domain" description="HMA" evidence="2">
    <location>
        <begin position="5"/>
        <end position="70"/>
    </location>
</feature>
<dbReference type="InterPro" id="IPR039447">
    <property type="entry name" value="UreH-like_TM_dom"/>
</dbReference>
<dbReference type="AlphaFoldDB" id="A0A1G2C0N3"/>